<organism evidence="1 2">
    <name type="scientific">Diaporthe vaccinii</name>
    <dbReference type="NCBI Taxonomy" id="105482"/>
    <lineage>
        <taxon>Eukaryota</taxon>
        <taxon>Fungi</taxon>
        <taxon>Dikarya</taxon>
        <taxon>Ascomycota</taxon>
        <taxon>Pezizomycotina</taxon>
        <taxon>Sordariomycetes</taxon>
        <taxon>Sordariomycetidae</taxon>
        <taxon>Diaporthales</taxon>
        <taxon>Diaporthaceae</taxon>
        <taxon>Diaporthe</taxon>
        <taxon>Diaporthe eres species complex</taxon>
    </lineage>
</organism>
<dbReference type="Proteomes" id="UP001600888">
    <property type="component" value="Unassembled WGS sequence"/>
</dbReference>
<keyword evidence="2" id="KW-1185">Reference proteome</keyword>
<comment type="caution">
    <text evidence="1">The sequence shown here is derived from an EMBL/GenBank/DDBJ whole genome shotgun (WGS) entry which is preliminary data.</text>
</comment>
<dbReference type="EMBL" id="JBAWTH010000064">
    <property type="protein sequence ID" value="KAL2280684.1"/>
    <property type="molecule type" value="Genomic_DNA"/>
</dbReference>
<reference evidence="1 2" key="1">
    <citation type="submission" date="2024-03" db="EMBL/GenBank/DDBJ databases">
        <title>A high-quality draft genome sequence of Diaporthe vaccinii, a causative agent of upright dieback and viscid rot disease in cranberry plants.</title>
        <authorList>
            <person name="Sarrasin M."/>
            <person name="Lang B.F."/>
            <person name="Burger G."/>
        </authorList>
    </citation>
    <scope>NUCLEOTIDE SEQUENCE [LARGE SCALE GENOMIC DNA]</scope>
    <source>
        <strain evidence="1 2">IS7</strain>
    </source>
</reference>
<name>A0ABR4EE47_9PEZI</name>
<evidence type="ECO:0000313" key="1">
    <source>
        <dbReference type="EMBL" id="KAL2280684.1"/>
    </source>
</evidence>
<proteinExistence type="predicted"/>
<sequence>METDPRYVTAAPPKHIDKCRVDSVLDKDHQKVFTAALSNILQTELAETTLAQIVDGLPLEHVAFSLRGHRYTSDDPVATLTELCPGAIEKTKAFREGFDPALMTVRTDVLERYQGVPVDSRASQPVLIALVAVAVHAIAVELFKLDSHGSHKTDTPCPVKDPYAEAEADVRRRFKPWPTSFAVTSYTDVEQYPDGVADLPRLPATGWRALILAEWCFLGEVKAAQGNMEYGSIRTKKMSRDGYTPSQMTRQRHYSAS</sequence>
<accession>A0ABR4EE47</accession>
<evidence type="ECO:0000313" key="2">
    <source>
        <dbReference type="Proteomes" id="UP001600888"/>
    </source>
</evidence>
<protein>
    <submittedName>
        <fullName evidence="1">Uncharacterized protein</fullName>
    </submittedName>
</protein>
<gene>
    <name evidence="1" type="ORF">FJTKL_12392</name>
</gene>